<evidence type="ECO:0000256" key="2">
    <source>
        <dbReference type="ARBA" id="ARBA00022801"/>
    </source>
</evidence>
<dbReference type="GO" id="GO:0004553">
    <property type="term" value="F:hydrolase activity, hydrolyzing O-glycosyl compounds"/>
    <property type="evidence" value="ECO:0007669"/>
    <property type="project" value="InterPro"/>
</dbReference>
<name>A0A7X4YLF4_9BACL</name>
<dbReference type="SUPFAM" id="SSF75005">
    <property type="entry name" value="Arabinanase/levansucrase/invertase"/>
    <property type="match status" value="1"/>
</dbReference>
<protein>
    <submittedName>
        <fullName evidence="7">Family 43 glycosylhydrolase</fullName>
    </submittedName>
</protein>
<feature type="domain" description="Ricin B lectin" evidence="6">
    <location>
        <begin position="369"/>
        <end position="506"/>
    </location>
</feature>
<gene>
    <name evidence="7" type="ORF">GT003_01145</name>
</gene>
<dbReference type="SMART" id="SM00458">
    <property type="entry name" value="RICIN"/>
    <property type="match status" value="1"/>
</dbReference>
<dbReference type="PROSITE" id="PS50231">
    <property type="entry name" value="RICIN_B_LECTIN"/>
    <property type="match status" value="1"/>
</dbReference>
<reference evidence="7 8" key="1">
    <citation type="submission" date="2020-01" db="EMBL/GenBank/DDBJ databases">
        <title>Paenibacillus soybeanensis sp. nov. isolated from the nodules of soybean (Glycine max(L.) Merr).</title>
        <authorList>
            <person name="Wang H."/>
        </authorList>
    </citation>
    <scope>NUCLEOTIDE SEQUENCE [LARGE SCALE GENOMIC DNA]</scope>
    <source>
        <strain evidence="7 8">DSM 23054</strain>
    </source>
</reference>
<comment type="similarity">
    <text evidence="1 4">Belongs to the glycosyl hydrolase 43 family.</text>
</comment>
<dbReference type="EMBL" id="JAAAMU010000001">
    <property type="protein sequence ID" value="NBC67599.1"/>
    <property type="molecule type" value="Genomic_DNA"/>
</dbReference>
<dbReference type="SUPFAM" id="SSF50370">
    <property type="entry name" value="Ricin B-like lectins"/>
    <property type="match status" value="1"/>
</dbReference>
<evidence type="ECO:0000256" key="1">
    <source>
        <dbReference type="ARBA" id="ARBA00009865"/>
    </source>
</evidence>
<proteinExistence type="inferred from homology"/>
<dbReference type="CDD" id="cd18823">
    <property type="entry name" value="GH43_RcAra43A-like"/>
    <property type="match status" value="1"/>
</dbReference>
<dbReference type="Proteomes" id="UP000558113">
    <property type="component" value="Unassembled WGS sequence"/>
</dbReference>
<dbReference type="PANTHER" id="PTHR22925">
    <property type="entry name" value="GLYCOSYL HYDROLASE 43 FAMILY MEMBER"/>
    <property type="match status" value="1"/>
</dbReference>
<dbReference type="AlphaFoldDB" id="A0A7X4YLF4"/>
<keyword evidence="2 4" id="KW-0378">Hydrolase</keyword>
<dbReference type="PANTHER" id="PTHR22925:SF3">
    <property type="entry name" value="GLYCOSYL HYDROLASE FAMILY PROTEIN 43"/>
    <property type="match status" value="1"/>
</dbReference>
<keyword evidence="5" id="KW-0732">Signal</keyword>
<organism evidence="7 8">
    <name type="scientific">Paenibacillus sacheonensis</name>
    <dbReference type="NCBI Taxonomy" id="742054"/>
    <lineage>
        <taxon>Bacteria</taxon>
        <taxon>Bacillati</taxon>
        <taxon>Bacillota</taxon>
        <taxon>Bacilli</taxon>
        <taxon>Bacillales</taxon>
        <taxon>Paenibacillaceae</taxon>
        <taxon>Paenibacillus</taxon>
    </lineage>
</organism>
<dbReference type="Pfam" id="PF04616">
    <property type="entry name" value="Glyco_hydro_43"/>
    <property type="match status" value="1"/>
</dbReference>
<comment type="caution">
    <text evidence="7">The sequence shown here is derived from an EMBL/GenBank/DDBJ whole genome shotgun (WGS) entry which is preliminary data.</text>
</comment>
<dbReference type="InterPro" id="IPR023296">
    <property type="entry name" value="Glyco_hydro_beta-prop_sf"/>
</dbReference>
<evidence type="ECO:0000259" key="6">
    <source>
        <dbReference type="SMART" id="SM00458"/>
    </source>
</evidence>
<dbReference type="Gene3D" id="2.115.10.20">
    <property type="entry name" value="Glycosyl hydrolase domain, family 43"/>
    <property type="match status" value="1"/>
</dbReference>
<feature type="signal peptide" evidence="5">
    <location>
        <begin position="1"/>
        <end position="35"/>
    </location>
</feature>
<evidence type="ECO:0000256" key="3">
    <source>
        <dbReference type="ARBA" id="ARBA00023295"/>
    </source>
</evidence>
<keyword evidence="8" id="KW-1185">Reference proteome</keyword>
<evidence type="ECO:0000313" key="7">
    <source>
        <dbReference type="EMBL" id="NBC67599.1"/>
    </source>
</evidence>
<dbReference type="Gene3D" id="2.80.10.50">
    <property type="match status" value="1"/>
</dbReference>
<dbReference type="InterPro" id="IPR000772">
    <property type="entry name" value="Ricin_B_lectin"/>
</dbReference>
<sequence length="510" mass="55130">MINATGFTNSRKLLSFMLAALFVISAFMYAKPAQAASVTVVNNSDRYDVDGNPIWAQGGWVMQEGGTFYWYGMDFSVSGVKKVNVYTSTDLNHWTKHENIVDFSSINAKLDAIGDTSTIRFAHSQWVGRPFVKYNSLTGKYVMFAEWSNGDGNRNKLTLFTSDSPNGPFAYEKNISQPGGYKMGDLGSIFTDADGSTYITYTIDYNTTNGGLQISKLTPDFMNLAATTKTFVSTGPFKEATTLFKYGTKYIMMASTTNGWNSSQTWCYSADSLNGTWASPYVCATSPYSGNSFDTQIDQVLPIQGTAGTVYMYIGDRWNNKGGSTGIGRNQWYPLTFDGSGKPTINGYSQWSVDPAAGTWSPSSALDTTQSYALVNRNSGKALGIVNNAASDGGLVEQQPNTGAASQSWKLTDAGSGRYYIQNINSGKVLEISGFSTAVGTQASQWTNNGGANQQWLLVDAGGGYYKIKNVYSGKVLGMSGGSKDNGAPCIQWAETGSLNQNWSLTVVTP</sequence>
<dbReference type="InterPro" id="IPR006710">
    <property type="entry name" value="Glyco_hydro_43"/>
</dbReference>
<dbReference type="GO" id="GO:0005975">
    <property type="term" value="P:carbohydrate metabolic process"/>
    <property type="evidence" value="ECO:0007669"/>
    <property type="project" value="InterPro"/>
</dbReference>
<dbReference type="Pfam" id="PF14200">
    <property type="entry name" value="RicinB_lectin_2"/>
    <property type="match status" value="1"/>
</dbReference>
<evidence type="ECO:0000313" key="8">
    <source>
        <dbReference type="Proteomes" id="UP000558113"/>
    </source>
</evidence>
<dbReference type="InterPro" id="IPR035992">
    <property type="entry name" value="Ricin_B-like_lectins"/>
</dbReference>
<dbReference type="OrthoDB" id="273314at2"/>
<evidence type="ECO:0000256" key="5">
    <source>
        <dbReference type="SAM" id="SignalP"/>
    </source>
</evidence>
<evidence type="ECO:0000256" key="4">
    <source>
        <dbReference type="RuleBase" id="RU361187"/>
    </source>
</evidence>
<accession>A0A7X4YLF4</accession>
<keyword evidence="3 4" id="KW-0326">Glycosidase</keyword>
<feature type="chain" id="PRO_5031450752" evidence="5">
    <location>
        <begin position="36"/>
        <end position="510"/>
    </location>
</feature>
<dbReference type="RefSeq" id="WP_161693553.1">
    <property type="nucleotide sequence ID" value="NZ_JAAAMU010000001.1"/>
</dbReference>